<accession>Q8QRX6</accession>
<sequence length="132" mass="15516">MRATWGFMIGLLATWICVNIATEMRCYCSGKNMSPEHWFPRKRHQWVECISSSYRCPNMELIVHLPPNYNQKVCLGRHHEISKQFLTECEQGYRWFSVIVNATQKTPLILSKHTDKPTNFNQPNGYQLPVRT</sequence>
<reference evidence="1 3" key="1">
    <citation type="journal article" date="2003" name="J. Gen. Virol.">
        <title>The human cytomegalovirus genome revisited: comparison with the chimpanzee cytomegalovirus genome.</title>
        <authorList>
            <person name="Davison A.J."/>
            <person name="Dolan A."/>
            <person name="Akter P."/>
            <person name="Addison C."/>
            <person name="Dargan D.J."/>
            <person name="Alcendor D.J."/>
            <person name="McGeoch D.J."/>
            <person name="Hayward G.S."/>
        </authorList>
    </citation>
    <scope>NUCLEOTIDE SEQUENCE [LARGE SCALE GENOMIC DNA]</scope>
    <source>
        <strain evidence="1">Heberling</strain>
    </source>
</reference>
<name>Q8QRX6_9BETA</name>
<evidence type="ECO:0000313" key="3">
    <source>
        <dbReference type="Proteomes" id="UP000099188"/>
    </source>
</evidence>
<dbReference type="EMBL" id="AF480884">
    <property type="protein sequence ID" value="AAM00768.1"/>
    <property type="molecule type" value="Genomic_DNA"/>
</dbReference>
<dbReference type="InterPro" id="IPR036048">
    <property type="entry name" value="Interleukin_8-like_sf"/>
</dbReference>
<dbReference type="GeneID" id="935482"/>
<dbReference type="GO" id="GO:0008009">
    <property type="term" value="F:chemokine activity"/>
    <property type="evidence" value="ECO:0007669"/>
    <property type="project" value="InterPro"/>
</dbReference>
<dbReference type="EMBL" id="MZ151943">
    <property type="protein sequence ID" value="QXV67875.1"/>
    <property type="molecule type" value="Genomic_DNA"/>
</dbReference>
<reference evidence="2" key="2">
    <citation type="submission" date="2021-05" db="EMBL/GenBank/DDBJ databases">
        <title>Cloning and multi-omic analysis of chimpanzee cytomegalovirus: a resource for comparative functional genomics.</title>
        <authorList>
            <person name="Phan Q.V."/>
        </authorList>
    </citation>
    <scope>NUCLEOTIDE SEQUENCE</scope>
    <source>
        <strain evidence="2">Heberling</strain>
    </source>
</reference>
<protein>
    <submittedName>
        <fullName evidence="1">Chemokine vCXCL1</fullName>
    </submittedName>
</protein>
<dbReference type="GO" id="GO:0006955">
    <property type="term" value="P:immune response"/>
    <property type="evidence" value="ECO:0007669"/>
    <property type="project" value="InterPro"/>
</dbReference>
<dbReference type="GO" id="GO:0005576">
    <property type="term" value="C:extracellular region"/>
    <property type="evidence" value="ECO:0007669"/>
    <property type="project" value="InterPro"/>
</dbReference>
<proteinExistence type="predicted"/>
<dbReference type="Gene3D" id="2.40.50.40">
    <property type="match status" value="1"/>
</dbReference>
<dbReference type="RefSeq" id="NP_612756.1">
    <property type="nucleotide sequence ID" value="NC_003521.1"/>
</dbReference>
<dbReference type="SUPFAM" id="SSF54117">
    <property type="entry name" value="Interleukin 8-like chemokines"/>
    <property type="match status" value="1"/>
</dbReference>
<evidence type="ECO:0000313" key="2">
    <source>
        <dbReference type="EMBL" id="QXV67875.1"/>
    </source>
</evidence>
<evidence type="ECO:0000313" key="1">
    <source>
        <dbReference type="EMBL" id="AAM00768.1"/>
    </source>
</evidence>
<keyword evidence="3" id="KW-1185">Reference proteome</keyword>
<organism evidence="1 3">
    <name type="scientific">Panine betaherpesvirus 2</name>
    <name type="common">Chimpanzee cytomegalovirus</name>
    <dbReference type="NCBI Taxonomy" id="188763"/>
    <lineage>
        <taxon>Viruses</taxon>
        <taxon>Duplodnaviria</taxon>
        <taxon>Heunggongvirae</taxon>
        <taxon>Peploviricota</taxon>
        <taxon>Herviviricetes</taxon>
        <taxon>Herpesvirales</taxon>
        <taxon>Orthoherpesviridae</taxon>
        <taxon>Betaherpesvirinae</taxon>
        <taxon>Cytomegalovirus</taxon>
        <taxon>Cytomegalovirus paninebeta2</taxon>
    </lineage>
</organism>
<dbReference type="Proteomes" id="UP000099188">
    <property type="component" value="Segment"/>
</dbReference>
<dbReference type="KEGG" id="vg:935482"/>
<gene>
    <name evidence="1" type="primary">UL146</name>
    <name evidence="1" type="ORF">CCMVgp114</name>
</gene>